<dbReference type="Pfam" id="PF13518">
    <property type="entry name" value="HTH_28"/>
    <property type="match status" value="1"/>
</dbReference>
<dbReference type="AlphaFoldDB" id="A0A2D2DUT4"/>
<dbReference type="SUPFAM" id="SSF53098">
    <property type="entry name" value="Ribonuclease H-like"/>
    <property type="match status" value="1"/>
</dbReference>
<evidence type="ECO:0000256" key="1">
    <source>
        <dbReference type="SAM" id="Coils"/>
    </source>
</evidence>
<name>A0A2D2DUT4_9BURK</name>
<dbReference type="EMBL" id="CP024608">
    <property type="protein sequence ID" value="ATQ78726.1"/>
    <property type="molecule type" value="Genomic_DNA"/>
</dbReference>
<dbReference type="Proteomes" id="UP000229897">
    <property type="component" value="Chromosome"/>
</dbReference>
<evidence type="ECO:0000313" key="4">
    <source>
        <dbReference type="Proteomes" id="UP000229897"/>
    </source>
</evidence>
<dbReference type="SUPFAM" id="SSF48295">
    <property type="entry name" value="TrpR-like"/>
    <property type="match status" value="2"/>
</dbReference>
<organism evidence="3 4">
    <name type="scientific">Massilia violaceinigra</name>
    <dbReference type="NCBI Taxonomy" id="2045208"/>
    <lineage>
        <taxon>Bacteria</taxon>
        <taxon>Pseudomonadati</taxon>
        <taxon>Pseudomonadota</taxon>
        <taxon>Betaproteobacteria</taxon>
        <taxon>Burkholderiales</taxon>
        <taxon>Oxalobacteraceae</taxon>
        <taxon>Telluria group</taxon>
        <taxon>Massilia</taxon>
    </lineage>
</organism>
<keyword evidence="1" id="KW-0175">Coiled coil</keyword>
<dbReference type="GO" id="GO:0015074">
    <property type="term" value="P:DNA integration"/>
    <property type="evidence" value="ECO:0007669"/>
    <property type="project" value="InterPro"/>
</dbReference>
<sequence>MTKHTTAFKLKIAKQYVPGLMGYKEVGRVNNVSYGQVRRWVLFHRYHGKAGLEPRKSVQYSADEKLEVLRYMWANKLSYVETAARFNIRAQGYVGVWERDFRDGGIVPLIRKPRGRPKRMADLPKQVAPASVHSDATRSREELLVELNQLRMEVAVLKKRRALAQAAEQAAAMQKAHIVHELRLQFPIAQLLALTGLKRSTFYYQKKVAQDGDKHAHLKQGIETTYQAHKGRMGYRRIADVLRKAGHRACANTVQRCMQAMKLTSLVRIKKYKSYKGEVGKTAPNILLRDFNAEGVNQKWATDVTEMKVAGQKVYLSPVMDLFNGEIVAYEMDTRPVLGLVTGMLKKAFRKLRADDKPIVHSDQGWQYRMPAYQHMLAQKGIVQSMSRKGNCLDNAAMESFFAVLKTEYYHLNKFSSVDELKKGLAEYIDYYNHCRIKMKLNGLSPVQYRTQHSL</sequence>
<dbReference type="GO" id="GO:0043565">
    <property type="term" value="F:sequence-specific DNA binding"/>
    <property type="evidence" value="ECO:0007669"/>
    <property type="project" value="InterPro"/>
</dbReference>
<dbReference type="InterPro" id="IPR048020">
    <property type="entry name" value="Transpos_IS3"/>
</dbReference>
<dbReference type="InterPro" id="IPR036397">
    <property type="entry name" value="RNaseH_sf"/>
</dbReference>
<dbReference type="OrthoDB" id="9765502at2"/>
<dbReference type="InterPro" id="IPR025948">
    <property type="entry name" value="HTH-like_dom"/>
</dbReference>
<accession>A0A2D2DUT4</accession>
<gene>
    <name evidence="3" type="ORF">CR152_04920</name>
</gene>
<dbReference type="Gene3D" id="3.30.420.10">
    <property type="entry name" value="Ribonuclease H-like superfamily/Ribonuclease H"/>
    <property type="match status" value="1"/>
</dbReference>
<dbReference type="PROSITE" id="PS50994">
    <property type="entry name" value="INTEGRASE"/>
    <property type="match status" value="1"/>
</dbReference>
<feature type="domain" description="Integrase catalytic" evidence="2">
    <location>
        <begin position="280"/>
        <end position="454"/>
    </location>
</feature>
<evidence type="ECO:0000259" key="2">
    <source>
        <dbReference type="PROSITE" id="PS50994"/>
    </source>
</evidence>
<dbReference type="InterPro" id="IPR001584">
    <property type="entry name" value="Integrase_cat-core"/>
</dbReference>
<evidence type="ECO:0000313" key="3">
    <source>
        <dbReference type="EMBL" id="ATQ78726.1"/>
    </source>
</evidence>
<protein>
    <submittedName>
        <fullName evidence="3">IS3 family transposase</fullName>
    </submittedName>
</protein>
<dbReference type="PANTHER" id="PTHR46889:SF4">
    <property type="entry name" value="TRANSPOSASE INSO FOR INSERTION SEQUENCE ELEMENT IS911B-RELATED"/>
    <property type="match status" value="1"/>
</dbReference>
<proteinExistence type="predicted"/>
<dbReference type="InterPro" id="IPR055247">
    <property type="entry name" value="InsJ-like_HTH"/>
</dbReference>
<dbReference type="Pfam" id="PF13333">
    <property type="entry name" value="rve_2"/>
    <property type="match status" value="1"/>
</dbReference>
<dbReference type="RefSeq" id="WP_099882008.1">
    <property type="nucleotide sequence ID" value="NZ_CP024608.1"/>
</dbReference>
<dbReference type="InterPro" id="IPR010921">
    <property type="entry name" value="Trp_repressor/repl_initiator"/>
</dbReference>
<dbReference type="Pfam" id="PF13276">
    <property type="entry name" value="HTH_21"/>
    <property type="match status" value="1"/>
</dbReference>
<dbReference type="PANTHER" id="PTHR46889">
    <property type="entry name" value="TRANSPOSASE INSF FOR INSERTION SEQUENCE IS3B-RELATED"/>
    <property type="match status" value="1"/>
</dbReference>
<feature type="coiled-coil region" evidence="1">
    <location>
        <begin position="133"/>
        <end position="167"/>
    </location>
</feature>
<dbReference type="InterPro" id="IPR050900">
    <property type="entry name" value="Transposase_IS3/IS150/IS904"/>
</dbReference>
<dbReference type="InterPro" id="IPR012337">
    <property type="entry name" value="RNaseH-like_sf"/>
</dbReference>
<keyword evidence="4" id="KW-1185">Reference proteome</keyword>
<dbReference type="KEGG" id="mass:CR152_04920"/>
<reference evidence="3" key="1">
    <citation type="submission" date="2017-10" db="EMBL/GenBank/DDBJ databases">
        <title>Massilia psychrophilum sp. nov., a novel purple-pigmented bacterium isolated from Tianshan glacier, Xinjiang Municipality, China.</title>
        <authorList>
            <person name="Wang H."/>
        </authorList>
    </citation>
    <scope>NUCLEOTIDE SEQUENCE [LARGE SCALE GENOMIC DNA]</scope>
    <source>
        <strain evidence="3">B2</strain>
    </source>
</reference>
<dbReference type="NCBIfam" id="NF033516">
    <property type="entry name" value="transpos_IS3"/>
    <property type="match status" value="1"/>
</dbReference>
<dbReference type="Pfam" id="PF00665">
    <property type="entry name" value="rve"/>
    <property type="match status" value="1"/>
</dbReference>